<dbReference type="EMBL" id="ML143405">
    <property type="protein sequence ID" value="TBU30480.1"/>
    <property type="molecule type" value="Genomic_DNA"/>
</dbReference>
<dbReference type="Proteomes" id="UP000292957">
    <property type="component" value="Unassembled WGS sequence"/>
</dbReference>
<dbReference type="EMBL" id="ML145104">
    <property type="protein sequence ID" value="TBU60497.1"/>
    <property type="molecule type" value="Genomic_DNA"/>
</dbReference>
<feature type="compositionally biased region" description="Polar residues" evidence="1">
    <location>
        <begin position="55"/>
        <end position="74"/>
    </location>
</feature>
<evidence type="ECO:0000313" key="4">
    <source>
        <dbReference type="Proteomes" id="UP000292082"/>
    </source>
</evidence>
<accession>A0A4Q9P439</accession>
<dbReference type="AlphaFoldDB" id="A0A4Q9P439"/>
<evidence type="ECO:0000313" key="2">
    <source>
        <dbReference type="EMBL" id="TBU30480.1"/>
    </source>
</evidence>
<organism evidence="3 4">
    <name type="scientific">Dichomitus squalens</name>
    <dbReference type="NCBI Taxonomy" id="114155"/>
    <lineage>
        <taxon>Eukaryota</taxon>
        <taxon>Fungi</taxon>
        <taxon>Dikarya</taxon>
        <taxon>Basidiomycota</taxon>
        <taxon>Agaricomycotina</taxon>
        <taxon>Agaricomycetes</taxon>
        <taxon>Polyporales</taxon>
        <taxon>Polyporaceae</taxon>
        <taxon>Dichomitus</taxon>
    </lineage>
</organism>
<gene>
    <name evidence="3" type="ORF">BD310DRAFT_815094</name>
    <name evidence="2" type="ORF">BD311DRAFT_805343</name>
</gene>
<proteinExistence type="predicted"/>
<evidence type="ECO:0000256" key="1">
    <source>
        <dbReference type="SAM" id="MobiDB-lite"/>
    </source>
</evidence>
<dbReference type="Proteomes" id="UP000292082">
    <property type="component" value="Unassembled WGS sequence"/>
</dbReference>
<feature type="region of interest" description="Disordered" evidence="1">
    <location>
        <begin position="43"/>
        <end position="74"/>
    </location>
</feature>
<keyword evidence="4" id="KW-1185">Reference proteome</keyword>
<reference evidence="3 4" key="1">
    <citation type="submission" date="2019-01" db="EMBL/GenBank/DDBJ databases">
        <title>Draft genome sequences of three monokaryotic isolates of the white-rot basidiomycete fungus Dichomitus squalens.</title>
        <authorList>
            <consortium name="DOE Joint Genome Institute"/>
            <person name="Lopez S.C."/>
            <person name="Andreopoulos B."/>
            <person name="Pangilinan J."/>
            <person name="Lipzen A."/>
            <person name="Riley R."/>
            <person name="Ahrendt S."/>
            <person name="Ng V."/>
            <person name="Barry K."/>
            <person name="Daum C."/>
            <person name="Grigoriev I.V."/>
            <person name="Hilden K.S."/>
            <person name="Makela M.R."/>
            <person name="de Vries R.P."/>
        </authorList>
    </citation>
    <scope>NUCLEOTIDE SEQUENCE [LARGE SCALE GENOMIC DNA]</scope>
    <source>
        <strain evidence="3 4">CBS 464.89</strain>
        <strain evidence="2">OM18370.1</strain>
    </source>
</reference>
<name>A0A4Q9P439_9APHY</name>
<protein>
    <submittedName>
        <fullName evidence="3">Uncharacterized protein</fullName>
    </submittedName>
</protein>
<evidence type="ECO:0000313" key="3">
    <source>
        <dbReference type="EMBL" id="TBU60497.1"/>
    </source>
</evidence>
<sequence>MSDILEHQGNEKQFDGDTVTGHFIQKQSIPKRLVKAVGANAKQGNLGRYHLNEANGETQTTDSHSATLSTTYSD</sequence>